<dbReference type="Pfam" id="PF24745">
    <property type="entry name" value="DUF7693"/>
    <property type="match status" value="1"/>
</dbReference>
<dbReference type="AlphaFoldDB" id="A0A0P8X1J3"/>
<organism evidence="2 3">
    <name type="scientific">Pseudomonas fluorescens</name>
    <dbReference type="NCBI Taxonomy" id="294"/>
    <lineage>
        <taxon>Bacteria</taxon>
        <taxon>Pseudomonadati</taxon>
        <taxon>Pseudomonadota</taxon>
        <taxon>Gammaproteobacteria</taxon>
        <taxon>Pseudomonadales</taxon>
        <taxon>Pseudomonadaceae</taxon>
        <taxon>Pseudomonas</taxon>
    </lineage>
</organism>
<accession>A0A0P8X1J3</accession>
<feature type="domain" description="DUF7693" evidence="1">
    <location>
        <begin position="2"/>
        <end position="97"/>
    </location>
</feature>
<dbReference type="InterPro" id="IPR056110">
    <property type="entry name" value="DUF7693"/>
</dbReference>
<evidence type="ECO:0000259" key="1">
    <source>
        <dbReference type="Pfam" id="PF24745"/>
    </source>
</evidence>
<comment type="caution">
    <text evidence="2">The sequence shown here is derived from an EMBL/GenBank/DDBJ whole genome shotgun (WGS) entry which is preliminary data.</text>
</comment>
<gene>
    <name evidence="2" type="ORF">AN403_3101</name>
</gene>
<reference evidence="2 3" key="1">
    <citation type="submission" date="2015-09" db="EMBL/GenBank/DDBJ databases">
        <authorList>
            <person name="Jackson K.R."/>
            <person name="Lunt B.L."/>
            <person name="Fisher J.N.B."/>
            <person name="Gardner A.V."/>
            <person name="Bailey M.E."/>
            <person name="Deus L.M."/>
            <person name="Earl A.S."/>
            <person name="Gibby P.D."/>
            <person name="Hartmann K.A."/>
            <person name="Liu J.E."/>
            <person name="Manci A.M."/>
            <person name="Nielsen D.A."/>
            <person name="Solomon M.B."/>
            <person name="Breakwell D.P."/>
            <person name="Burnett S.H."/>
            <person name="Grose J.H."/>
        </authorList>
    </citation>
    <scope>NUCLEOTIDE SEQUENCE [LARGE SCALE GENOMIC DNA]</scope>
    <source>
        <strain evidence="2 3">S613</strain>
    </source>
</reference>
<dbReference type="PATRIC" id="fig|294.162.peg.2883"/>
<proteinExistence type="predicted"/>
<sequence length="99" mass="11347">MLTAQEVHQVLHDVSVGSRSMRRLTEHTWNEIYCGLMTVEADGWMITFFIDCGELDYCDSCCSPDDRKYDFTSDINALDPVALLSPEEHRKLEELLTST</sequence>
<dbReference type="Proteomes" id="UP000050349">
    <property type="component" value="Unassembled WGS sequence"/>
</dbReference>
<protein>
    <recommendedName>
        <fullName evidence="1">DUF7693 domain-containing protein</fullName>
    </recommendedName>
</protein>
<evidence type="ECO:0000313" key="3">
    <source>
        <dbReference type="Proteomes" id="UP000050349"/>
    </source>
</evidence>
<dbReference type="EMBL" id="LJXB01000076">
    <property type="protein sequence ID" value="KPU59400.1"/>
    <property type="molecule type" value="Genomic_DNA"/>
</dbReference>
<name>A0A0P8X1J3_PSEFL</name>
<evidence type="ECO:0000313" key="2">
    <source>
        <dbReference type="EMBL" id="KPU59400.1"/>
    </source>
</evidence>